<dbReference type="InterPro" id="IPR004875">
    <property type="entry name" value="DDE_SF_endonuclease_dom"/>
</dbReference>
<comment type="caution">
    <text evidence="3">The sequence shown here is derived from an EMBL/GenBank/DDBJ whole genome shotgun (WGS) entry which is preliminary data.</text>
</comment>
<dbReference type="EMBL" id="JASPKZ010007912">
    <property type="protein sequence ID" value="KAJ9581490.1"/>
    <property type="molecule type" value="Genomic_DNA"/>
</dbReference>
<organism evidence="3 4">
    <name type="scientific">Diploptera punctata</name>
    <name type="common">Pacific beetle cockroach</name>
    <dbReference type="NCBI Taxonomy" id="6984"/>
    <lineage>
        <taxon>Eukaryota</taxon>
        <taxon>Metazoa</taxon>
        <taxon>Ecdysozoa</taxon>
        <taxon>Arthropoda</taxon>
        <taxon>Hexapoda</taxon>
        <taxon>Insecta</taxon>
        <taxon>Pterygota</taxon>
        <taxon>Neoptera</taxon>
        <taxon>Polyneoptera</taxon>
        <taxon>Dictyoptera</taxon>
        <taxon>Blattodea</taxon>
        <taxon>Blaberoidea</taxon>
        <taxon>Blaberidae</taxon>
        <taxon>Diplopterinae</taxon>
        <taxon>Diploptera</taxon>
    </lineage>
</organism>
<gene>
    <name evidence="3" type="ORF">L9F63_023337</name>
</gene>
<sequence>TEIENPWVQLTYRILVSEDRLVEEAEIALEEIFHCTQFSTNEIEHLVTLAEESTDVSLLLLLCLLPHKPSLNSLVHALIQKHMHADNLVLSRKLLSLMLLESGHYPEAAASDGHLLPPYVVYKSLHLYESWREGGPDGSRYNRTKSGWFDNFCFSDYVETIALPYLRRLPGKKYMIGDNLSSHLSLDLIKKCAENDVHFIFLPANSTHLTQPLDVAFFRPLKMAWRSILLDWKKGPGKNEATIQKSKFPSLLKKLCESCKSENVISGFRKCGIVPLNRKEVLKMLPSSDLSIESTQSSRATTPALSPVAAIDASFKELLTALRHTETVPARKKRVKVDVGPGKSVSVADFPPDPDQTGPSTSVAGTSTDNDNSTGTRKQSVSARKKKNKKLDSESSPEDSDYSVQDSDSDLTLSDSSANAELSKELDRLIQPDDFVIVKVYGKTKNVFRMYVSKVTDFQDDGYVGLFCKKTLSSNMFSLTDEESFFSKDDVIKKLMPVVQTSKSASRWKDKICFQDDLSAFIIY</sequence>
<dbReference type="GO" id="GO:0003677">
    <property type="term" value="F:DNA binding"/>
    <property type="evidence" value="ECO:0007669"/>
    <property type="project" value="TreeGrafter"/>
</dbReference>
<keyword evidence="4" id="KW-1185">Reference proteome</keyword>
<feature type="domain" description="DDE-1" evidence="2">
    <location>
        <begin position="107"/>
        <end position="234"/>
    </location>
</feature>
<feature type="compositionally biased region" description="Polar residues" evidence="1">
    <location>
        <begin position="357"/>
        <end position="382"/>
    </location>
</feature>
<dbReference type="GO" id="GO:0005634">
    <property type="term" value="C:nucleus"/>
    <property type="evidence" value="ECO:0007669"/>
    <property type="project" value="TreeGrafter"/>
</dbReference>
<dbReference type="PANTHER" id="PTHR19303">
    <property type="entry name" value="TRANSPOSON"/>
    <property type="match status" value="1"/>
</dbReference>
<reference evidence="3" key="2">
    <citation type="submission" date="2023-05" db="EMBL/GenBank/DDBJ databases">
        <authorList>
            <person name="Fouks B."/>
        </authorList>
    </citation>
    <scope>NUCLEOTIDE SEQUENCE</scope>
    <source>
        <strain evidence="3">Stay&amp;Tobe</strain>
        <tissue evidence="3">Testes</tissue>
    </source>
</reference>
<evidence type="ECO:0000313" key="4">
    <source>
        <dbReference type="Proteomes" id="UP001233999"/>
    </source>
</evidence>
<dbReference type="AlphaFoldDB" id="A0AAD7ZJI2"/>
<dbReference type="Pfam" id="PF03184">
    <property type="entry name" value="DDE_1"/>
    <property type="match status" value="1"/>
</dbReference>
<reference evidence="3" key="1">
    <citation type="journal article" date="2023" name="IScience">
        <title>Live-bearing cockroach genome reveals convergent evolutionary mechanisms linked to viviparity in insects and beyond.</title>
        <authorList>
            <person name="Fouks B."/>
            <person name="Harrison M.C."/>
            <person name="Mikhailova A.A."/>
            <person name="Marchal E."/>
            <person name="English S."/>
            <person name="Carruthers M."/>
            <person name="Jennings E.C."/>
            <person name="Chiamaka E.L."/>
            <person name="Frigard R.A."/>
            <person name="Pippel M."/>
            <person name="Attardo G.M."/>
            <person name="Benoit J.B."/>
            <person name="Bornberg-Bauer E."/>
            <person name="Tobe S.S."/>
        </authorList>
    </citation>
    <scope>NUCLEOTIDE SEQUENCE</scope>
    <source>
        <strain evidence="3">Stay&amp;Tobe</strain>
    </source>
</reference>
<dbReference type="Proteomes" id="UP001233999">
    <property type="component" value="Unassembled WGS sequence"/>
</dbReference>
<name>A0AAD7ZJI2_DIPPU</name>
<feature type="region of interest" description="Disordered" evidence="1">
    <location>
        <begin position="329"/>
        <end position="414"/>
    </location>
</feature>
<proteinExistence type="predicted"/>
<accession>A0AAD7ZJI2</accession>
<dbReference type="InterPro" id="IPR050863">
    <property type="entry name" value="CenT-Element_Derived"/>
</dbReference>
<evidence type="ECO:0000313" key="3">
    <source>
        <dbReference type="EMBL" id="KAJ9581490.1"/>
    </source>
</evidence>
<feature type="compositionally biased region" description="Low complexity" evidence="1">
    <location>
        <begin position="402"/>
        <end position="414"/>
    </location>
</feature>
<feature type="non-terminal residue" evidence="3">
    <location>
        <position position="524"/>
    </location>
</feature>
<protein>
    <recommendedName>
        <fullName evidence="2">DDE-1 domain-containing protein</fullName>
    </recommendedName>
</protein>
<evidence type="ECO:0000256" key="1">
    <source>
        <dbReference type="SAM" id="MobiDB-lite"/>
    </source>
</evidence>
<evidence type="ECO:0000259" key="2">
    <source>
        <dbReference type="Pfam" id="PF03184"/>
    </source>
</evidence>